<keyword evidence="2" id="KW-1185">Reference proteome</keyword>
<accession>A0ABR1QMM5</accession>
<sequence>MRTFLRRWHRLLGLSTHAPGWYRERLREELRERRHANGPWQKLSETADIMFAISRAQHDGFPVRQSLLAPKAPLGRRGSCGVCAYMLAKYTSRWLFYQTAAAISAPDDIASWARESQMCSSSLKRIGTMMGIRMQIWYAVLLRLPPDCRILSWLLLNLFDVPPKPSSPPDNVFHPGRPPKDLNPALGSETREDFLSLAVSQLGVMNKVAIPLSQGVADLWLG</sequence>
<dbReference type="RefSeq" id="XP_066703297.1">
    <property type="nucleotide sequence ID" value="XM_066840670.1"/>
</dbReference>
<reference evidence="1 2" key="1">
    <citation type="submission" date="2023-01" db="EMBL/GenBank/DDBJ databases">
        <title>Analysis of 21 Apiospora genomes using comparative genomics revels a genus with tremendous synthesis potential of carbohydrate active enzymes and secondary metabolites.</title>
        <authorList>
            <person name="Sorensen T."/>
        </authorList>
    </citation>
    <scope>NUCLEOTIDE SEQUENCE [LARGE SCALE GENOMIC DNA]</scope>
    <source>
        <strain evidence="1 2">CBS 24483</strain>
    </source>
</reference>
<name>A0ABR1QMM5_9PEZI</name>
<dbReference type="GeneID" id="92073732"/>
<dbReference type="Proteomes" id="UP001391051">
    <property type="component" value="Unassembled WGS sequence"/>
</dbReference>
<evidence type="ECO:0000313" key="1">
    <source>
        <dbReference type="EMBL" id="KAK7959594.1"/>
    </source>
</evidence>
<organism evidence="1 2">
    <name type="scientific">Apiospora aurea</name>
    <dbReference type="NCBI Taxonomy" id="335848"/>
    <lineage>
        <taxon>Eukaryota</taxon>
        <taxon>Fungi</taxon>
        <taxon>Dikarya</taxon>
        <taxon>Ascomycota</taxon>
        <taxon>Pezizomycotina</taxon>
        <taxon>Sordariomycetes</taxon>
        <taxon>Xylariomycetidae</taxon>
        <taxon>Amphisphaeriales</taxon>
        <taxon>Apiosporaceae</taxon>
        <taxon>Apiospora</taxon>
    </lineage>
</organism>
<comment type="caution">
    <text evidence="1">The sequence shown here is derived from an EMBL/GenBank/DDBJ whole genome shotgun (WGS) entry which is preliminary data.</text>
</comment>
<protein>
    <submittedName>
        <fullName evidence="1">Uncharacterized protein</fullName>
    </submittedName>
</protein>
<proteinExistence type="predicted"/>
<dbReference type="EMBL" id="JAQQWE010000003">
    <property type="protein sequence ID" value="KAK7959594.1"/>
    <property type="molecule type" value="Genomic_DNA"/>
</dbReference>
<evidence type="ECO:0000313" key="2">
    <source>
        <dbReference type="Proteomes" id="UP001391051"/>
    </source>
</evidence>
<gene>
    <name evidence="1" type="ORF">PG986_004448</name>
</gene>